<dbReference type="PANTHER" id="PTHR13354">
    <property type="entry name" value="ROUND SPERMATID BASIC PROTEIN 1"/>
    <property type="match status" value="1"/>
</dbReference>
<dbReference type="AlphaFoldDB" id="A0AAV4YBM9"/>
<comment type="similarity">
    <text evidence="1">Belongs to the round spermatid basic protein 1 family.</text>
</comment>
<dbReference type="EMBL" id="BPLR01001626">
    <property type="protein sequence ID" value="GIZ03594.1"/>
    <property type="molecule type" value="Genomic_DNA"/>
</dbReference>
<proteinExistence type="inferred from homology"/>
<name>A0AAV4YBM9_CAEEX</name>
<reference evidence="2 3" key="1">
    <citation type="submission" date="2021-06" db="EMBL/GenBank/DDBJ databases">
        <title>Caerostris extrusa draft genome.</title>
        <authorList>
            <person name="Kono N."/>
            <person name="Arakawa K."/>
        </authorList>
    </citation>
    <scope>NUCLEOTIDE SEQUENCE [LARGE SCALE GENOMIC DNA]</scope>
</reference>
<dbReference type="GO" id="GO:0005634">
    <property type="term" value="C:nucleus"/>
    <property type="evidence" value="ECO:0007669"/>
    <property type="project" value="InterPro"/>
</dbReference>
<gene>
    <name evidence="2" type="primary">RSBN1L_1</name>
    <name evidence="2" type="ORF">CEXT_359971</name>
</gene>
<evidence type="ECO:0000313" key="3">
    <source>
        <dbReference type="Proteomes" id="UP001054945"/>
    </source>
</evidence>
<dbReference type="InterPro" id="IPR026306">
    <property type="entry name" value="RSBN1/Dpy-2/CEP530"/>
</dbReference>
<dbReference type="PANTHER" id="PTHR13354:SF11">
    <property type="entry name" value="LYSINE-SPECIFIC DEMETHYLASE 9"/>
    <property type="match status" value="1"/>
</dbReference>
<organism evidence="2 3">
    <name type="scientific">Caerostris extrusa</name>
    <name type="common">Bark spider</name>
    <name type="synonym">Caerostris bankana</name>
    <dbReference type="NCBI Taxonomy" id="172846"/>
    <lineage>
        <taxon>Eukaryota</taxon>
        <taxon>Metazoa</taxon>
        <taxon>Ecdysozoa</taxon>
        <taxon>Arthropoda</taxon>
        <taxon>Chelicerata</taxon>
        <taxon>Arachnida</taxon>
        <taxon>Araneae</taxon>
        <taxon>Araneomorphae</taxon>
        <taxon>Entelegynae</taxon>
        <taxon>Araneoidea</taxon>
        <taxon>Araneidae</taxon>
        <taxon>Caerostris</taxon>
    </lineage>
</organism>
<dbReference type="Proteomes" id="UP001054945">
    <property type="component" value="Unassembled WGS sequence"/>
</dbReference>
<sequence>METEETNSTEEVSLKDNFLDDKSSLPVLLEKSSTKRKRESVDCNGDNILISDQLSCSKRLKFDSPSTDPHIKTEDTSSVNNLIASENNDVSSKPDSFESNTEINESITEQCENPTLSVNIDNSKKQTSLNLSVPETQNILNNVINCDTHKHLKTEEAELFNELKTPVLIKRSLRVSVMMYLQRIPRLPQGLDMKHLKYGKYIRLEVYPNGGAALLHLYWDEICHLNSKELKCLAEEFLKETFLEEPYGVARYVMGIVHNAAEYIPDLLEHFADKYPNLVVKTGPLGRQSDIETTTMVKYCDQVHAHYSQGTFRAGPFTSNKSCWNSS</sequence>
<evidence type="ECO:0000313" key="2">
    <source>
        <dbReference type="EMBL" id="GIZ03594.1"/>
    </source>
</evidence>
<comment type="caution">
    <text evidence="2">The sequence shown here is derived from an EMBL/GenBank/DDBJ whole genome shotgun (WGS) entry which is preliminary data.</text>
</comment>
<keyword evidence="3" id="KW-1185">Reference proteome</keyword>
<evidence type="ECO:0000256" key="1">
    <source>
        <dbReference type="ARBA" id="ARBA00010560"/>
    </source>
</evidence>
<accession>A0AAV4YBM9</accession>
<protein>
    <submittedName>
        <fullName evidence="2">Round spermatid basic protein 1-like protein</fullName>
    </submittedName>
</protein>